<dbReference type="Proteomes" id="UP000282184">
    <property type="component" value="Unassembled WGS sequence"/>
</dbReference>
<dbReference type="EMBL" id="RXOF01000005">
    <property type="protein sequence ID" value="RTQ50194.1"/>
    <property type="molecule type" value="Genomic_DNA"/>
</dbReference>
<comment type="caution">
    <text evidence="1">The sequence shown here is derived from an EMBL/GenBank/DDBJ whole genome shotgun (WGS) entry which is preliminary data.</text>
</comment>
<name>A0A431U3X5_9BACT</name>
<evidence type="ECO:0008006" key="3">
    <source>
        <dbReference type="Google" id="ProtNLM"/>
    </source>
</evidence>
<evidence type="ECO:0000313" key="2">
    <source>
        <dbReference type="Proteomes" id="UP000282184"/>
    </source>
</evidence>
<dbReference type="AlphaFoldDB" id="A0A431U3X5"/>
<gene>
    <name evidence="1" type="ORF">EJV47_11205</name>
</gene>
<accession>A0A431U3X5</accession>
<reference evidence="1 2" key="1">
    <citation type="submission" date="2018-12" db="EMBL/GenBank/DDBJ databases">
        <title>Hymenobacter gummosus sp. nov., isolated from a spring.</title>
        <authorList>
            <person name="Nie L."/>
        </authorList>
    </citation>
    <scope>NUCLEOTIDE SEQUENCE [LARGE SCALE GENOMIC DNA]</scope>
    <source>
        <strain evidence="1 2">KCTC 52166</strain>
    </source>
</reference>
<sequence length="77" mass="8117">MSHKKVPNPPVPRLSVLGHRALLRHADPGLRETAALLKAAAKVTIFSGSGCAQAQPEMLQAAEALGAPKSRQRLISV</sequence>
<protein>
    <recommendedName>
        <fullName evidence="3">Thiamine pyrophosphate enzyme central domain-containing protein</fullName>
    </recommendedName>
</protein>
<dbReference type="SUPFAM" id="SSF52467">
    <property type="entry name" value="DHS-like NAD/FAD-binding domain"/>
    <property type="match status" value="1"/>
</dbReference>
<dbReference type="Gene3D" id="3.40.50.1220">
    <property type="entry name" value="TPP-binding domain"/>
    <property type="match status" value="1"/>
</dbReference>
<evidence type="ECO:0000313" key="1">
    <source>
        <dbReference type="EMBL" id="RTQ50194.1"/>
    </source>
</evidence>
<keyword evidence="2" id="KW-1185">Reference proteome</keyword>
<dbReference type="RefSeq" id="WP_165903707.1">
    <property type="nucleotide sequence ID" value="NZ_RXOF01000005.1"/>
</dbReference>
<dbReference type="InterPro" id="IPR029035">
    <property type="entry name" value="DHS-like_NAD/FAD-binding_dom"/>
</dbReference>
<organism evidence="1 2">
    <name type="scientific">Hymenobacter gummosus</name>
    <dbReference type="NCBI Taxonomy" id="1776032"/>
    <lineage>
        <taxon>Bacteria</taxon>
        <taxon>Pseudomonadati</taxon>
        <taxon>Bacteroidota</taxon>
        <taxon>Cytophagia</taxon>
        <taxon>Cytophagales</taxon>
        <taxon>Hymenobacteraceae</taxon>
        <taxon>Hymenobacter</taxon>
    </lineage>
</organism>
<proteinExistence type="predicted"/>